<dbReference type="PIRSF" id="PIRSF004525">
    <property type="entry name" value="Pilin_peptidase-dep_B_prd"/>
    <property type="match status" value="1"/>
</dbReference>
<protein>
    <recommendedName>
        <fullName evidence="5">Type II secretory pathway, component PulJ</fullName>
    </recommendedName>
</protein>
<gene>
    <name evidence="1" type="ORF">BKK51_08595</name>
    <name evidence="2" type="ORF">BKK52_10900</name>
</gene>
<keyword evidence="4" id="KW-1185">Reference proteome</keyword>
<dbReference type="RefSeq" id="WP_077474352.1">
    <property type="nucleotide sequence ID" value="NZ_MLHK01000049.1"/>
</dbReference>
<evidence type="ECO:0000313" key="4">
    <source>
        <dbReference type="Proteomes" id="UP000189161"/>
    </source>
</evidence>
<accession>A0A1V3IWN8</accession>
<dbReference type="InterPro" id="IPR016419">
    <property type="entry name" value="Prepilin_Pept-dep_B_prd"/>
</dbReference>
<comment type="caution">
    <text evidence="2">The sequence shown here is derived from an EMBL/GenBank/DDBJ whole genome shotgun (WGS) entry which is preliminary data.</text>
</comment>
<dbReference type="Proteomes" id="UP000188728">
    <property type="component" value="Unassembled WGS sequence"/>
</dbReference>
<sequence>MMKKGQTLLSLMISLAISSALLLVISQFYSNIQVQNQQIFLRLKLQAELQRTIQLIGKDLRRAGFRALNNKLIESNVALFELGEKSSALMISQADNAPKNSCVLFFYDLNGNGCIGEKYNKNTCLSGRQNVAKGIEKELFGYKLNGKMVETKQTYKSVVKATCQSSECQKALQQTACNAGGGWTDLLDENEYEVTHLQFNRLAEGKGVEIQLAGRLKLHPTIEYETAMVVALWNEQ</sequence>
<accession>A0A1V3IQM2</accession>
<evidence type="ECO:0008006" key="5">
    <source>
        <dbReference type="Google" id="ProtNLM"/>
    </source>
</evidence>
<evidence type="ECO:0000313" key="3">
    <source>
        <dbReference type="Proteomes" id="UP000188728"/>
    </source>
</evidence>
<reference evidence="3 4" key="1">
    <citation type="submission" date="2016-10" db="EMBL/GenBank/DDBJ databases">
        <title>Rodentibacter gen. nov. and new species.</title>
        <authorList>
            <person name="Christensen H."/>
        </authorList>
    </citation>
    <scope>NUCLEOTIDE SEQUENCE [LARGE SCALE GENOMIC DNA]</scope>
    <source>
        <strain evidence="1 3">H1983213011</strain>
        <strain evidence="2 4">H1987082031</strain>
    </source>
</reference>
<organism evidence="2 4">
    <name type="scientific">Rodentibacter trehalosifermentans</name>
    <dbReference type="NCBI Taxonomy" id="1908263"/>
    <lineage>
        <taxon>Bacteria</taxon>
        <taxon>Pseudomonadati</taxon>
        <taxon>Pseudomonadota</taxon>
        <taxon>Gammaproteobacteria</taxon>
        <taxon>Pasteurellales</taxon>
        <taxon>Pasteurellaceae</taxon>
        <taxon>Rodentibacter</taxon>
    </lineage>
</organism>
<dbReference type="AlphaFoldDB" id="A0A1V3IWN8"/>
<dbReference type="Proteomes" id="UP000189161">
    <property type="component" value="Unassembled WGS sequence"/>
</dbReference>
<evidence type="ECO:0000313" key="2">
    <source>
        <dbReference type="EMBL" id="OOF46696.1"/>
    </source>
</evidence>
<name>A0A1V3IWN8_9PAST</name>
<dbReference type="EMBL" id="MLHL01000067">
    <property type="protein sequence ID" value="OOF46696.1"/>
    <property type="molecule type" value="Genomic_DNA"/>
</dbReference>
<evidence type="ECO:0000313" key="1">
    <source>
        <dbReference type="EMBL" id="OOF44562.1"/>
    </source>
</evidence>
<proteinExistence type="predicted"/>
<dbReference type="EMBL" id="MLHK01000049">
    <property type="protein sequence ID" value="OOF44562.1"/>
    <property type="molecule type" value="Genomic_DNA"/>
</dbReference>